<evidence type="ECO:0000256" key="1">
    <source>
        <dbReference type="ARBA" id="ARBA00022448"/>
    </source>
</evidence>
<reference evidence="11" key="1">
    <citation type="submission" date="2010-08" db="EMBL/GenBank/DDBJ databases">
        <title>Genome sequence of Parvularcula bermudensis HTCC2503.</title>
        <authorList>
            <person name="Kang D.-M."/>
            <person name="Oh H.-M."/>
            <person name="Cho J.-C."/>
        </authorList>
    </citation>
    <scope>NUCLEOTIDE SEQUENCE [LARGE SCALE GENOMIC DNA]</scope>
    <source>
        <strain evidence="11">ATCC BAA-594 / HTCC2503 / KCTC 12087</strain>
    </source>
</reference>
<dbReference type="PROSITE" id="PS50893">
    <property type="entry name" value="ABC_TRANSPORTER_2"/>
    <property type="match status" value="1"/>
</dbReference>
<gene>
    <name evidence="10" type="ordered locus">PB2503_13539</name>
</gene>
<dbReference type="SMART" id="SM00382">
    <property type="entry name" value="AAA"/>
    <property type="match status" value="1"/>
</dbReference>
<evidence type="ECO:0000256" key="2">
    <source>
        <dbReference type="ARBA" id="ARBA00022475"/>
    </source>
</evidence>
<dbReference type="Proteomes" id="UP000001302">
    <property type="component" value="Chromosome"/>
</dbReference>
<accession>E0THF3</accession>
<evidence type="ECO:0000256" key="3">
    <source>
        <dbReference type="ARBA" id="ARBA00022496"/>
    </source>
</evidence>
<evidence type="ECO:0000256" key="6">
    <source>
        <dbReference type="ARBA" id="ARBA00023004"/>
    </source>
</evidence>
<keyword evidence="1" id="KW-0813">Transport</keyword>
<dbReference type="InterPro" id="IPR008995">
    <property type="entry name" value="Mo/tungstate-bd_C_term_dom"/>
</dbReference>
<feature type="domain" description="ABC transporter" evidence="9">
    <location>
        <begin position="3"/>
        <end position="233"/>
    </location>
</feature>
<dbReference type="AlphaFoldDB" id="E0THF3"/>
<organism evidence="10 11">
    <name type="scientific">Parvularcula bermudensis (strain ATCC BAA-594 / HTCC2503 / KCTC 12087)</name>
    <dbReference type="NCBI Taxonomy" id="314260"/>
    <lineage>
        <taxon>Bacteria</taxon>
        <taxon>Pseudomonadati</taxon>
        <taxon>Pseudomonadota</taxon>
        <taxon>Alphaproteobacteria</taxon>
        <taxon>Parvularculales</taxon>
        <taxon>Parvularculaceae</taxon>
        <taxon>Parvularcula</taxon>
    </lineage>
</organism>
<keyword evidence="8" id="KW-0472">Membrane</keyword>
<dbReference type="GO" id="GO:0016887">
    <property type="term" value="F:ATP hydrolysis activity"/>
    <property type="evidence" value="ECO:0007669"/>
    <property type="project" value="InterPro"/>
</dbReference>
<dbReference type="HOGENOM" id="CLU_000604_1_1_5"/>
<dbReference type="eggNOG" id="COG3842">
    <property type="taxonomic scope" value="Bacteria"/>
</dbReference>
<keyword evidence="6" id="KW-0408">Iron</keyword>
<evidence type="ECO:0000256" key="7">
    <source>
        <dbReference type="ARBA" id="ARBA00023065"/>
    </source>
</evidence>
<dbReference type="InterPro" id="IPR015853">
    <property type="entry name" value="ABC_transpr_FbpC"/>
</dbReference>
<dbReference type="PANTHER" id="PTHR42781:SF4">
    <property type="entry name" value="SPERMIDINE_PUTRESCINE IMPORT ATP-BINDING PROTEIN POTA"/>
    <property type="match status" value="1"/>
</dbReference>
<dbReference type="CDD" id="cd03259">
    <property type="entry name" value="ABC_Carb_Solutes_like"/>
    <property type="match status" value="1"/>
</dbReference>
<evidence type="ECO:0000256" key="8">
    <source>
        <dbReference type="ARBA" id="ARBA00023136"/>
    </source>
</evidence>
<sequence length="347" mass="37143">MALEFHDVGYSYGTAPILTGVTLTAAAGQVTCLLGASGSGKTTLLRLAAGVLAMQSGRLCLDGDILATGRSSPPPERRPIGLLFQEGALFPHMTVAENIVYGLDPRGDHGSIVAELLEQVGLPGFARRYPHTLSGGQQQRVALARALAPNPRVLLMDEPFASIDMVLRRSLRETVREVLAQRDCVALLVTHDPLEAMMMSDHIAVMEAGRIVQADTPDRLYDAPATLGVARMIGGGTELEGMCVGGLIRTAFGDWSVRSEKVTDGPVRVIVREAPMELRATEEGGAIVTDRRTLGLDVILTLKAPGGERLRVLHPRVKSVPVGDRVLAMPETRAVHLFPPESDLISD</sequence>
<dbReference type="PROSITE" id="PS00211">
    <property type="entry name" value="ABC_TRANSPORTER_1"/>
    <property type="match status" value="1"/>
</dbReference>
<evidence type="ECO:0000313" key="10">
    <source>
        <dbReference type="EMBL" id="ADM10745.1"/>
    </source>
</evidence>
<dbReference type="SUPFAM" id="SSF52540">
    <property type="entry name" value="P-loop containing nucleoside triphosphate hydrolases"/>
    <property type="match status" value="1"/>
</dbReference>
<keyword evidence="11" id="KW-1185">Reference proteome</keyword>
<dbReference type="GO" id="GO:0005524">
    <property type="term" value="F:ATP binding"/>
    <property type="evidence" value="ECO:0007669"/>
    <property type="project" value="UniProtKB-KW"/>
</dbReference>
<evidence type="ECO:0000256" key="4">
    <source>
        <dbReference type="ARBA" id="ARBA00022741"/>
    </source>
</evidence>
<name>E0THF3_PARBH</name>
<dbReference type="SUPFAM" id="SSF50331">
    <property type="entry name" value="MOP-like"/>
    <property type="match status" value="1"/>
</dbReference>
<dbReference type="Gene3D" id="3.40.50.300">
    <property type="entry name" value="P-loop containing nucleotide triphosphate hydrolases"/>
    <property type="match status" value="1"/>
</dbReference>
<evidence type="ECO:0000313" key="11">
    <source>
        <dbReference type="Proteomes" id="UP000001302"/>
    </source>
</evidence>
<dbReference type="InterPro" id="IPR050093">
    <property type="entry name" value="ABC_SmlMolc_Importer"/>
</dbReference>
<dbReference type="InterPro" id="IPR027417">
    <property type="entry name" value="P-loop_NTPase"/>
</dbReference>
<dbReference type="GO" id="GO:0015697">
    <property type="term" value="P:quaternary ammonium group transport"/>
    <property type="evidence" value="ECO:0007669"/>
    <property type="project" value="UniProtKB-ARBA"/>
</dbReference>
<dbReference type="InterPro" id="IPR017871">
    <property type="entry name" value="ABC_transporter-like_CS"/>
</dbReference>
<dbReference type="FunFam" id="3.40.50.300:FF:000425">
    <property type="entry name" value="Probable ABC transporter, ATP-binding subunit"/>
    <property type="match status" value="1"/>
</dbReference>
<dbReference type="RefSeq" id="WP_013301719.1">
    <property type="nucleotide sequence ID" value="NC_014414.1"/>
</dbReference>
<keyword evidence="4" id="KW-0547">Nucleotide-binding</keyword>
<dbReference type="GO" id="GO:0016020">
    <property type="term" value="C:membrane"/>
    <property type="evidence" value="ECO:0007669"/>
    <property type="project" value="InterPro"/>
</dbReference>
<protein>
    <submittedName>
        <fullName evidence="10">Iron(III)-transport ATP-binding protein</fullName>
    </submittedName>
</protein>
<keyword evidence="3" id="KW-0410">Iron transport</keyword>
<dbReference type="Pfam" id="PF00005">
    <property type="entry name" value="ABC_tran"/>
    <property type="match status" value="1"/>
</dbReference>
<reference evidence="10 11" key="2">
    <citation type="journal article" date="2011" name="J. Bacteriol.">
        <title>Complete genome sequence of strain HTCC2503T of Parvularcula bermudensis, the type species of the order "Parvularculales" in the class Alphaproteobacteria.</title>
        <authorList>
            <person name="Oh H.M."/>
            <person name="Kang I."/>
            <person name="Vergin K.L."/>
            <person name="Kang D."/>
            <person name="Rhee K.H."/>
            <person name="Giovannoni S.J."/>
            <person name="Cho J.C."/>
        </authorList>
    </citation>
    <scope>NUCLEOTIDE SEQUENCE [LARGE SCALE GENOMIC DNA]</scope>
    <source>
        <strain evidence="11">ATCC BAA-594 / HTCC2503 / KCTC 12087</strain>
    </source>
</reference>
<proteinExistence type="predicted"/>
<dbReference type="EMBL" id="CP002156">
    <property type="protein sequence ID" value="ADM10745.1"/>
    <property type="molecule type" value="Genomic_DNA"/>
</dbReference>
<dbReference type="InterPro" id="IPR003593">
    <property type="entry name" value="AAA+_ATPase"/>
</dbReference>
<keyword evidence="2" id="KW-1003">Cell membrane</keyword>
<evidence type="ECO:0000259" key="9">
    <source>
        <dbReference type="PROSITE" id="PS50893"/>
    </source>
</evidence>
<dbReference type="STRING" id="314260.PB2503_13539"/>
<dbReference type="PANTHER" id="PTHR42781">
    <property type="entry name" value="SPERMIDINE/PUTRESCINE IMPORT ATP-BINDING PROTEIN POTA"/>
    <property type="match status" value="1"/>
</dbReference>
<evidence type="ECO:0000256" key="5">
    <source>
        <dbReference type="ARBA" id="ARBA00022840"/>
    </source>
</evidence>
<dbReference type="InterPro" id="IPR003439">
    <property type="entry name" value="ABC_transporter-like_ATP-bd"/>
</dbReference>
<keyword evidence="7" id="KW-0406">Ion transport</keyword>
<keyword evidence="5 10" id="KW-0067">ATP-binding</keyword>
<dbReference type="GO" id="GO:0015408">
    <property type="term" value="F:ABC-type ferric iron transporter activity"/>
    <property type="evidence" value="ECO:0007669"/>
    <property type="project" value="InterPro"/>
</dbReference>
<dbReference type="KEGG" id="pbr:PB2503_13539"/>